<comment type="similarity">
    <text evidence="3 11">Belongs to the glycosyl hydrolase 76 family.</text>
</comment>
<keyword evidence="13" id="KW-0812">Transmembrane</keyword>
<comment type="catalytic activity">
    <reaction evidence="1 11">
        <text>Random hydrolysis of (1-&gt;6)-alpha-D-mannosidic linkages in unbranched (1-&gt;6)-mannans.</text>
        <dbReference type="EC" id="3.2.1.101"/>
    </reaction>
</comment>
<evidence type="ECO:0000256" key="3">
    <source>
        <dbReference type="ARBA" id="ARBA00009699"/>
    </source>
</evidence>
<feature type="signal peptide" evidence="14">
    <location>
        <begin position="1"/>
        <end position="17"/>
    </location>
</feature>
<dbReference type="FunFam" id="1.50.10.20:FF:000006">
    <property type="entry name" value="Mannan endo-1,6-alpha-mannosidase"/>
    <property type="match status" value="1"/>
</dbReference>
<evidence type="ECO:0000256" key="7">
    <source>
        <dbReference type="ARBA" id="ARBA00023136"/>
    </source>
</evidence>
<evidence type="ECO:0000313" key="16">
    <source>
        <dbReference type="Proteomes" id="UP000662931"/>
    </source>
</evidence>
<evidence type="ECO:0000256" key="12">
    <source>
        <dbReference type="SAM" id="MobiDB-lite"/>
    </source>
</evidence>
<dbReference type="GO" id="GO:0007117">
    <property type="term" value="P:budding cell bud growth"/>
    <property type="evidence" value="ECO:0007669"/>
    <property type="project" value="TreeGrafter"/>
</dbReference>
<protein>
    <recommendedName>
        <fullName evidence="4 11">Mannan endo-1,6-alpha-mannosidase</fullName>
        <ecNumber evidence="4 11">3.2.1.101</ecNumber>
    </recommendedName>
</protein>
<proteinExistence type="inferred from homology"/>
<dbReference type="GO" id="GO:0008496">
    <property type="term" value="F:mannan endo-1,6-alpha-mannosidase activity"/>
    <property type="evidence" value="ECO:0007669"/>
    <property type="project" value="UniProtKB-UniRule"/>
</dbReference>
<reference evidence="15" key="1">
    <citation type="submission" date="2020-10" db="EMBL/GenBank/DDBJ databases">
        <authorList>
            <person name="Roach M.J.R."/>
        </authorList>
    </citation>
    <scope>NUCLEOTIDE SEQUENCE</scope>
    <source>
        <strain evidence="15">CBS 1945</strain>
    </source>
</reference>
<keyword evidence="9 11" id="KW-0326">Glycosidase</keyword>
<dbReference type="RefSeq" id="XP_038777378.1">
    <property type="nucleotide sequence ID" value="XM_038921450.1"/>
</dbReference>
<keyword evidence="10" id="KW-0961">Cell wall biogenesis/degradation</keyword>
<organism evidence="15 16">
    <name type="scientific">Eeniella nana</name>
    <name type="common">Yeast</name>
    <name type="synonym">Brettanomyces nanus</name>
    <dbReference type="NCBI Taxonomy" id="13502"/>
    <lineage>
        <taxon>Eukaryota</taxon>
        <taxon>Fungi</taxon>
        <taxon>Dikarya</taxon>
        <taxon>Ascomycota</taxon>
        <taxon>Saccharomycotina</taxon>
        <taxon>Pichiomycetes</taxon>
        <taxon>Pichiales</taxon>
        <taxon>Pichiaceae</taxon>
        <taxon>Brettanomyces</taxon>
    </lineage>
</organism>
<dbReference type="InterPro" id="IPR008928">
    <property type="entry name" value="6-hairpin_glycosidase_sf"/>
</dbReference>
<evidence type="ECO:0000256" key="14">
    <source>
        <dbReference type="SAM" id="SignalP"/>
    </source>
</evidence>
<keyword evidence="8" id="KW-0325">Glycoprotein</keyword>
<evidence type="ECO:0000256" key="11">
    <source>
        <dbReference type="PIRNR" id="PIRNR016302"/>
    </source>
</evidence>
<dbReference type="GeneID" id="62194528"/>
<dbReference type="GO" id="GO:0009272">
    <property type="term" value="P:fungal-type cell wall biogenesis"/>
    <property type="evidence" value="ECO:0007669"/>
    <property type="project" value="TreeGrafter"/>
</dbReference>
<evidence type="ECO:0000256" key="6">
    <source>
        <dbReference type="ARBA" id="ARBA00022801"/>
    </source>
</evidence>
<dbReference type="EC" id="3.2.1.101" evidence="4 11"/>
<dbReference type="OrthoDB" id="4187847at2759"/>
<accession>A0A875RYU5</accession>
<dbReference type="Pfam" id="PF03663">
    <property type="entry name" value="Glyco_hydro_76"/>
    <property type="match status" value="1"/>
</dbReference>
<dbReference type="AlphaFoldDB" id="A0A875RYU5"/>
<evidence type="ECO:0000256" key="9">
    <source>
        <dbReference type="ARBA" id="ARBA00023295"/>
    </source>
</evidence>
<dbReference type="KEGG" id="bnn:FOA43_001127"/>
<evidence type="ECO:0000256" key="1">
    <source>
        <dbReference type="ARBA" id="ARBA00001452"/>
    </source>
</evidence>
<sequence length="446" mass="48911">MLPLLCIALSLLPLASCVDLEVGDKESVCAAATLIIDGIMDYYEGTRYGGTVGMFQEPYYWWEAGEVFGGMLDTWYFCDNDTYEDIIYDAILAQRGTGNSFMPQNQSLTEGNDDQGFWAFVAMGAAERNFTNPPSDKPGWLALAQGCYNTMWARWETASCDGGLRWQIFTWNSGYNYKNTISNACLFNIAARLARYTGNDTYAETAKTIWTWITDVQFATLTDDSYSVYDGANVDNNCSTLESTRWMYNYATLMAGCAYMYNYTEEESWQTEVGRLFSGMSIFLTDNVLYERQCQTSKTCNNDQRSFRSIASRFLGATARLVPAYSDQIMEVIDDSATGAAASCSGGSDGHTCGMDWSAGDWDGVYGLGEQISALEVIQNTLVMSKPGPFDNSTGTSEGNVDEGLGYDSTSNPHKITVTGKDKAGAGVATVVALGIVIALGVWMIV</sequence>
<dbReference type="PANTHER" id="PTHR12145:SF21">
    <property type="entry name" value="MANNAN ENDO-1,6-ALPHA-MANNOSIDASE DFG5"/>
    <property type="match status" value="1"/>
</dbReference>
<dbReference type="SUPFAM" id="SSF48208">
    <property type="entry name" value="Six-hairpin glycosidases"/>
    <property type="match status" value="1"/>
</dbReference>
<comment type="subcellular location">
    <subcellularLocation>
        <location evidence="2">Endomembrane system</location>
    </subcellularLocation>
</comment>
<dbReference type="GO" id="GO:0071555">
    <property type="term" value="P:cell wall organization"/>
    <property type="evidence" value="ECO:0007669"/>
    <property type="project" value="UniProtKB-KW"/>
</dbReference>
<evidence type="ECO:0000256" key="4">
    <source>
        <dbReference type="ARBA" id="ARBA00012350"/>
    </source>
</evidence>
<dbReference type="GO" id="GO:0012505">
    <property type="term" value="C:endomembrane system"/>
    <property type="evidence" value="ECO:0007669"/>
    <property type="project" value="UniProtKB-SubCell"/>
</dbReference>
<dbReference type="Gene3D" id="1.50.10.20">
    <property type="match status" value="1"/>
</dbReference>
<dbReference type="PANTHER" id="PTHR12145">
    <property type="entry name" value="MANNAN ENDO-1,6-ALPHA-MANNOSIDASE DCW1"/>
    <property type="match status" value="1"/>
</dbReference>
<keyword evidence="5 14" id="KW-0732">Signal</keyword>
<dbReference type="PIRSF" id="PIRSF016302">
    <property type="entry name" value="Man_a_manosd"/>
    <property type="match status" value="1"/>
</dbReference>
<evidence type="ECO:0000313" key="15">
    <source>
        <dbReference type="EMBL" id="QPG73813.1"/>
    </source>
</evidence>
<name>A0A875RYU5_EENNA</name>
<keyword evidence="6 11" id="KW-0378">Hydrolase</keyword>
<evidence type="ECO:0000256" key="10">
    <source>
        <dbReference type="ARBA" id="ARBA00023316"/>
    </source>
</evidence>
<dbReference type="InterPro" id="IPR005198">
    <property type="entry name" value="Glyco_hydro_76"/>
</dbReference>
<keyword evidence="13" id="KW-1133">Transmembrane helix</keyword>
<evidence type="ECO:0000256" key="8">
    <source>
        <dbReference type="ARBA" id="ARBA00023180"/>
    </source>
</evidence>
<keyword evidence="7 13" id="KW-0472">Membrane</keyword>
<feature type="transmembrane region" description="Helical" evidence="13">
    <location>
        <begin position="424"/>
        <end position="445"/>
    </location>
</feature>
<dbReference type="GO" id="GO:0016052">
    <property type="term" value="P:carbohydrate catabolic process"/>
    <property type="evidence" value="ECO:0007669"/>
    <property type="project" value="InterPro"/>
</dbReference>
<evidence type="ECO:0000256" key="13">
    <source>
        <dbReference type="SAM" id="Phobius"/>
    </source>
</evidence>
<dbReference type="Proteomes" id="UP000662931">
    <property type="component" value="Chromosome 1"/>
</dbReference>
<dbReference type="EMBL" id="CP064812">
    <property type="protein sequence ID" value="QPG73813.1"/>
    <property type="molecule type" value="Genomic_DNA"/>
</dbReference>
<feature type="region of interest" description="Disordered" evidence="12">
    <location>
        <begin position="388"/>
        <end position="408"/>
    </location>
</feature>
<evidence type="ECO:0000256" key="2">
    <source>
        <dbReference type="ARBA" id="ARBA00004308"/>
    </source>
</evidence>
<feature type="chain" id="PRO_5034448760" description="Mannan endo-1,6-alpha-mannosidase" evidence="14">
    <location>
        <begin position="18"/>
        <end position="446"/>
    </location>
</feature>
<dbReference type="InterPro" id="IPR014480">
    <property type="entry name" value="Mannan-1_6-alpha_mannosidase"/>
</dbReference>
<gene>
    <name evidence="15" type="ORF">FOA43_001127</name>
</gene>
<evidence type="ECO:0000256" key="5">
    <source>
        <dbReference type="ARBA" id="ARBA00022729"/>
    </source>
</evidence>
<keyword evidence="16" id="KW-1185">Reference proteome</keyword>